<dbReference type="AlphaFoldDB" id="A0A432MEY5"/>
<dbReference type="OrthoDB" id="10008622at2"/>
<sequence length="88" mass="9623">MAAPGSEPAGAPAIDPEDPEAVAALRRALERRIVAGSGDRLAALEILIVGRRVHIRAQASRFWQRRALRRDLEAMPMPPGFQSTVEVR</sequence>
<dbReference type="Proteomes" id="UP000280296">
    <property type="component" value="Unassembled WGS sequence"/>
</dbReference>
<dbReference type="RefSeq" id="WP_126727341.1">
    <property type="nucleotide sequence ID" value="NZ_RYZH01000050.1"/>
</dbReference>
<keyword evidence="2" id="KW-1185">Reference proteome</keyword>
<name>A0A432MEY5_9BACT</name>
<comment type="caution">
    <text evidence="1">The sequence shown here is derived from an EMBL/GenBank/DDBJ whole genome shotgun (WGS) entry which is preliminary data.</text>
</comment>
<dbReference type="EMBL" id="RYZH01000050">
    <property type="protein sequence ID" value="RUL84323.1"/>
    <property type="molecule type" value="Genomic_DNA"/>
</dbReference>
<reference evidence="1 2" key="1">
    <citation type="submission" date="2018-12" db="EMBL/GenBank/DDBJ databases">
        <authorList>
            <person name="Toschakov S.V."/>
        </authorList>
    </citation>
    <scope>NUCLEOTIDE SEQUENCE [LARGE SCALE GENOMIC DNA]</scope>
    <source>
        <strain evidence="1 2">GM2012</strain>
    </source>
</reference>
<gene>
    <name evidence="1" type="ORF">TsocGM_20555</name>
</gene>
<evidence type="ECO:0008006" key="3">
    <source>
        <dbReference type="Google" id="ProtNLM"/>
    </source>
</evidence>
<organism evidence="1 2">
    <name type="scientific">Tautonia sociabilis</name>
    <dbReference type="NCBI Taxonomy" id="2080755"/>
    <lineage>
        <taxon>Bacteria</taxon>
        <taxon>Pseudomonadati</taxon>
        <taxon>Planctomycetota</taxon>
        <taxon>Planctomycetia</taxon>
        <taxon>Isosphaerales</taxon>
        <taxon>Isosphaeraceae</taxon>
        <taxon>Tautonia</taxon>
    </lineage>
</organism>
<evidence type="ECO:0000313" key="2">
    <source>
        <dbReference type="Proteomes" id="UP000280296"/>
    </source>
</evidence>
<evidence type="ECO:0000313" key="1">
    <source>
        <dbReference type="EMBL" id="RUL84323.1"/>
    </source>
</evidence>
<protein>
    <recommendedName>
        <fullName evidence="3">BON domain-containing protein</fullName>
    </recommendedName>
</protein>
<proteinExistence type="predicted"/>
<reference evidence="1 2" key="2">
    <citation type="submission" date="2019-01" db="EMBL/GenBank/DDBJ databases">
        <title>Tautonia sociabilis, a novel thermotolerant planctomycete of Isosphaeraceae family, isolated from a 4000 m deep subterranean habitat.</title>
        <authorList>
            <person name="Kovaleva O.L."/>
            <person name="Elcheninov A.G."/>
            <person name="Van Heerden E."/>
            <person name="Toshchakov S.V."/>
            <person name="Novikov A."/>
            <person name="Bonch-Osmolovskaya E.A."/>
            <person name="Kublanov I.V."/>
        </authorList>
    </citation>
    <scope>NUCLEOTIDE SEQUENCE [LARGE SCALE GENOMIC DNA]</scope>
    <source>
        <strain evidence="1 2">GM2012</strain>
    </source>
</reference>
<accession>A0A432MEY5</accession>